<proteinExistence type="predicted"/>
<organism evidence="2 3">
    <name type="scientific">Paracoccus sulfuroxidans</name>
    <dbReference type="NCBI Taxonomy" id="384678"/>
    <lineage>
        <taxon>Bacteria</taxon>
        <taxon>Pseudomonadati</taxon>
        <taxon>Pseudomonadota</taxon>
        <taxon>Alphaproteobacteria</taxon>
        <taxon>Rhodobacterales</taxon>
        <taxon>Paracoccaceae</taxon>
        <taxon>Paracoccus</taxon>
    </lineage>
</organism>
<dbReference type="EMBL" id="VLKU01000009">
    <property type="protein sequence ID" value="TWI31489.1"/>
    <property type="molecule type" value="Genomic_DNA"/>
</dbReference>
<evidence type="ECO:0000313" key="2">
    <source>
        <dbReference type="EMBL" id="TWI31489.1"/>
    </source>
</evidence>
<comment type="caution">
    <text evidence="2">The sequence shown here is derived from an EMBL/GenBank/DDBJ whole genome shotgun (WGS) entry which is preliminary data.</text>
</comment>
<keyword evidence="1" id="KW-0732">Signal</keyword>
<gene>
    <name evidence="2" type="ORF">IQ24_02941</name>
</gene>
<sequence length="115" mass="11969">MTLLAFVMMILAAQSHGSQMAMAMAMAEPDHAPAQMQTHGAHAPTSQQCTDHGSCHSSKDLCDFVCSGLSNTILTEADGAVLFQPVSTLAQMPGGEALDGISLALDQRPPIALFA</sequence>
<keyword evidence="3" id="KW-1185">Reference proteome</keyword>
<evidence type="ECO:0000313" key="3">
    <source>
        <dbReference type="Proteomes" id="UP000316225"/>
    </source>
</evidence>
<evidence type="ECO:0000256" key="1">
    <source>
        <dbReference type="SAM" id="SignalP"/>
    </source>
</evidence>
<dbReference type="AlphaFoldDB" id="A0A562NH08"/>
<reference evidence="2 3" key="1">
    <citation type="journal article" date="2015" name="Stand. Genomic Sci.">
        <title>Genomic Encyclopedia of Bacterial and Archaeal Type Strains, Phase III: the genomes of soil and plant-associated and newly described type strains.</title>
        <authorList>
            <person name="Whitman W.B."/>
            <person name="Woyke T."/>
            <person name="Klenk H.P."/>
            <person name="Zhou Y."/>
            <person name="Lilburn T.G."/>
            <person name="Beck B.J."/>
            <person name="De Vos P."/>
            <person name="Vandamme P."/>
            <person name="Eisen J.A."/>
            <person name="Garrity G."/>
            <person name="Hugenholtz P."/>
            <person name="Kyrpides N.C."/>
        </authorList>
    </citation>
    <scope>NUCLEOTIDE SEQUENCE [LARGE SCALE GENOMIC DNA]</scope>
    <source>
        <strain evidence="2 3">CGMCC 1.5364</strain>
    </source>
</reference>
<feature type="chain" id="PRO_5021946601" evidence="1">
    <location>
        <begin position="24"/>
        <end position="115"/>
    </location>
</feature>
<protein>
    <submittedName>
        <fullName evidence="2">Uncharacterized protein</fullName>
    </submittedName>
</protein>
<dbReference type="Proteomes" id="UP000316225">
    <property type="component" value="Unassembled WGS sequence"/>
</dbReference>
<name>A0A562NH08_9RHOB</name>
<accession>A0A562NH08</accession>
<feature type="signal peptide" evidence="1">
    <location>
        <begin position="1"/>
        <end position="23"/>
    </location>
</feature>